<keyword evidence="3" id="KW-1185">Reference proteome</keyword>
<sequence length="84" mass="9548">MKHVLISSIRWYQRAISAFSPAHCRYWPTCSAYTIEAIDRFGAARGGLMGAARVLRCQPFVKGGFDPVPEKFSLRRNPAFKEEK</sequence>
<organism evidence="2 3">
    <name type="scientific">Lactiplantibacillus daoliensis</name>
    <dbReference type="NCBI Taxonomy" id="2559916"/>
    <lineage>
        <taxon>Bacteria</taxon>
        <taxon>Bacillati</taxon>
        <taxon>Bacillota</taxon>
        <taxon>Bacilli</taxon>
        <taxon>Lactobacillales</taxon>
        <taxon>Lactobacillaceae</taxon>
        <taxon>Lactiplantibacillus</taxon>
    </lineage>
</organism>
<reference evidence="3" key="1">
    <citation type="journal article" date="2019" name="Int. J. Syst. Evol. Microbiol.">
        <title>The Global Catalogue of Microorganisms (GCM) 10K type strain sequencing project: providing services to taxonomists for standard genome sequencing and annotation.</title>
        <authorList>
            <consortium name="The Broad Institute Genomics Platform"/>
            <consortium name="The Broad Institute Genome Sequencing Center for Infectious Disease"/>
            <person name="Wu L."/>
            <person name="Ma J."/>
        </authorList>
    </citation>
    <scope>NUCLEOTIDE SEQUENCE [LARGE SCALE GENOMIC DNA]</scope>
    <source>
        <strain evidence="3">CCM 8934</strain>
    </source>
</reference>
<keyword evidence="1" id="KW-1003">Cell membrane</keyword>
<comment type="function">
    <text evidence="1">Could be involved in insertion of integral membrane proteins into the membrane.</text>
</comment>
<dbReference type="Pfam" id="PF01809">
    <property type="entry name" value="YidD"/>
    <property type="match status" value="1"/>
</dbReference>
<dbReference type="RefSeq" id="WP_137606501.1">
    <property type="nucleotide sequence ID" value="NZ_BJDH01000002.1"/>
</dbReference>
<comment type="similarity">
    <text evidence="1">Belongs to the UPF0161 family.</text>
</comment>
<comment type="caution">
    <text evidence="2">The sequence shown here is derived from an EMBL/GenBank/DDBJ whole genome shotgun (WGS) entry which is preliminary data.</text>
</comment>
<dbReference type="InterPro" id="IPR002696">
    <property type="entry name" value="Membr_insert_effic_factor_YidD"/>
</dbReference>
<dbReference type="Proteomes" id="UP001596227">
    <property type="component" value="Unassembled WGS sequence"/>
</dbReference>
<dbReference type="EMBL" id="JBHSSB010000015">
    <property type="protein sequence ID" value="MFC6294758.1"/>
    <property type="molecule type" value="Genomic_DNA"/>
</dbReference>
<name>A0ABW1UHW8_9LACO</name>
<comment type="subcellular location">
    <subcellularLocation>
        <location evidence="1">Cell membrane</location>
        <topology evidence="1">Peripheral membrane protein</topology>
        <orientation evidence="1">Cytoplasmic side</orientation>
    </subcellularLocation>
</comment>
<keyword evidence="1" id="KW-0472">Membrane</keyword>
<gene>
    <name evidence="2" type="primary">yidD</name>
    <name evidence="2" type="ORF">ACFQH1_06045</name>
</gene>
<evidence type="ECO:0000313" key="2">
    <source>
        <dbReference type="EMBL" id="MFC6294758.1"/>
    </source>
</evidence>
<protein>
    <recommendedName>
        <fullName evidence="1">Putative membrane protein insertion efficiency factor</fullName>
    </recommendedName>
</protein>
<accession>A0ABW1UHW8</accession>
<dbReference type="NCBIfam" id="TIGR00278">
    <property type="entry name" value="membrane protein insertion efficiency factor YidD"/>
    <property type="match status" value="1"/>
</dbReference>
<evidence type="ECO:0000256" key="1">
    <source>
        <dbReference type="HAMAP-Rule" id="MF_00386"/>
    </source>
</evidence>
<dbReference type="PANTHER" id="PTHR33383">
    <property type="entry name" value="MEMBRANE PROTEIN INSERTION EFFICIENCY FACTOR-RELATED"/>
    <property type="match status" value="1"/>
</dbReference>
<dbReference type="SMART" id="SM01234">
    <property type="entry name" value="Haemolytic"/>
    <property type="match status" value="1"/>
</dbReference>
<evidence type="ECO:0000313" key="3">
    <source>
        <dbReference type="Proteomes" id="UP001596227"/>
    </source>
</evidence>
<dbReference type="PANTHER" id="PTHR33383:SF1">
    <property type="entry name" value="MEMBRANE PROTEIN INSERTION EFFICIENCY FACTOR-RELATED"/>
    <property type="match status" value="1"/>
</dbReference>
<dbReference type="HAMAP" id="MF_00386">
    <property type="entry name" value="UPF0161_YidD"/>
    <property type="match status" value="1"/>
</dbReference>
<proteinExistence type="inferred from homology"/>